<dbReference type="EMBL" id="JAGKQH010000018">
    <property type="protein sequence ID" value="KAG6573433.1"/>
    <property type="molecule type" value="Genomic_DNA"/>
</dbReference>
<proteinExistence type="predicted"/>
<comment type="caution">
    <text evidence="2">The sequence shown here is derived from an EMBL/GenBank/DDBJ whole genome shotgun (WGS) entry which is preliminary data.</text>
</comment>
<name>A0AAV6M1F0_9ROSI</name>
<gene>
    <name evidence="2" type="ORF">SDJN03_27320</name>
</gene>
<feature type="region of interest" description="Disordered" evidence="1">
    <location>
        <begin position="36"/>
        <end position="55"/>
    </location>
</feature>
<sequence length="75" mass="8119">MLSTICGNVQLAVMVKAYMGGQVAVSGRDVKLAKVEEKRKRKEEGRASDSGGELPRATCIETGAWRLLVGSTFYN</sequence>
<evidence type="ECO:0000313" key="2">
    <source>
        <dbReference type="EMBL" id="KAG6573433.1"/>
    </source>
</evidence>
<accession>A0AAV6M1F0</accession>
<evidence type="ECO:0000313" key="3">
    <source>
        <dbReference type="Proteomes" id="UP000685013"/>
    </source>
</evidence>
<dbReference type="Proteomes" id="UP000685013">
    <property type="component" value="Chromosome 18"/>
</dbReference>
<reference evidence="2 3" key="1">
    <citation type="journal article" date="2021" name="Hortic Res">
        <title>The domestication of Cucurbita argyrosperma as revealed by the genome of its wild relative.</title>
        <authorList>
            <person name="Barrera-Redondo J."/>
            <person name="Sanchez-de la Vega G."/>
            <person name="Aguirre-Liguori J.A."/>
            <person name="Castellanos-Morales G."/>
            <person name="Gutierrez-Guerrero Y.T."/>
            <person name="Aguirre-Dugua X."/>
            <person name="Aguirre-Planter E."/>
            <person name="Tenaillon M.I."/>
            <person name="Lira-Saade R."/>
            <person name="Eguiarte L.E."/>
        </authorList>
    </citation>
    <scope>NUCLEOTIDE SEQUENCE [LARGE SCALE GENOMIC DNA]</scope>
    <source>
        <strain evidence="2">JBR-2021</strain>
    </source>
</reference>
<keyword evidence="3" id="KW-1185">Reference proteome</keyword>
<feature type="compositionally biased region" description="Basic and acidic residues" evidence="1">
    <location>
        <begin position="36"/>
        <end position="47"/>
    </location>
</feature>
<evidence type="ECO:0000256" key="1">
    <source>
        <dbReference type="SAM" id="MobiDB-lite"/>
    </source>
</evidence>
<protein>
    <submittedName>
        <fullName evidence="2">Uncharacterized protein</fullName>
    </submittedName>
</protein>
<feature type="non-terminal residue" evidence="2">
    <location>
        <position position="1"/>
    </location>
</feature>
<dbReference type="AlphaFoldDB" id="A0AAV6M1F0"/>
<organism evidence="2 3">
    <name type="scientific">Cucurbita argyrosperma subsp. sororia</name>
    <dbReference type="NCBI Taxonomy" id="37648"/>
    <lineage>
        <taxon>Eukaryota</taxon>
        <taxon>Viridiplantae</taxon>
        <taxon>Streptophyta</taxon>
        <taxon>Embryophyta</taxon>
        <taxon>Tracheophyta</taxon>
        <taxon>Spermatophyta</taxon>
        <taxon>Magnoliopsida</taxon>
        <taxon>eudicotyledons</taxon>
        <taxon>Gunneridae</taxon>
        <taxon>Pentapetalae</taxon>
        <taxon>rosids</taxon>
        <taxon>fabids</taxon>
        <taxon>Cucurbitales</taxon>
        <taxon>Cucurbitaceae</taxon>
        <taxon>Cucurbiteae</taxon>
        <taxon>Cucurbita</taxon>
    </lineage>
</organism>